<dbReference type="AlphaFoldDB" id="A0A918MBN6"/>
<reference evidence="2" key="1">
    <citation type="journal article" date="2014" name="Int. J. Syst. Evol. Microbiol.">
        <title>Complete genome sequence of Corynebacterium casei LMG S-19264T (=DSM 44701T), isolated from a smear-ripened cheese.</title>
        <authorList>
            <consortium name="US DOE Joint Genome Institute (JGI-PGF)"/>
            <person name="Walter F."/>
            <person name="Albersmeier A."/>
            <person name="Kalinowski J."/>
            <person name="Ruckert C."/>
        </authorList>
    </citation>
    <scope>NUCLEOTIDE SEQUENCE</scope>
    <source>
        <strain evidence="2">JCM 4369</strain>
    </source>
</reference>
<reference evidence="2" key="2">
    <citation type="submission" date="2020-09" db="EMBL/GenBank/DDBJ databases">
        <authorList>
            <person name="Sun Q."/>
            <person name="Ohkuma M."/>
        </authorList>
    </citation>
    <scope>NUCLEOTIDE SEQUENCE</scope>
    <source>
        <strain evidence="2">JCM 4369</strain>
    </source>
</reference>
<evidence type="ECO:0000313" key="3">
    <source>
        <dbReference type="Proteomes" id="UP000618795"/>
    </source>
</evidence>
<evidence type="ECO:0000256" key="1">
    <source>
        <dbReference type="SAM" id="MobiDB-lite"/>
    </source>
</evidence>
<gene>
    <name evidence="2" type="ORF">GCM10010260_30970</name>
</gene>
<feature type="compositionally biased region" description="Pro residues" evidence="1">
    <location>
        <begin position="122"/>
        <end position="132"/>
    </location>
</feature>
<feature type="compositionally biased region" description="Polar residues" evidence="1">
    <location>
        <begin position="100"/>
        <end position="109"/>
    </location>
</feature>
<protein>
    <submittedName>
        <fullName evidence="2">Uncharacterized protein</fullName>
    </submittedName>
</protein>
<accession>A0A918MBN6</accession>
<feature type="region of interest" description="Disordered" evidence="1">
    <location>
        <begin position="51"/>
        <end position="132"/>
    </location>
</feature>
<comment type="caution">
    <text evidence="2">The sequence shown here is derived from an EMBL/GenBank/DDBJ whole genome shotgun (WGS) entry which is preliminary data.</text>
</comment>
<evidence type="ECO:0000313" key="2">
    <source>
        <dbReference type="EMBL" id="GGU93715.1"/>
    </source>
</evidence>
<feature type="compositionally biased region" description="Polar residues" evidence="1">
    <location>
        <begin position="70"/>
        <end position="80"/>
    </location>
</feature>
<keyword evidence="3" id="KW-1185">Reference proteome</keyword>
<dbReference type="EMBL" id="BMTD01000005">
    <property type="protein sequence ID" value="GGU93715.1"/>
    <property type="molecule type" value="Genomic_DNA"/>
</dbReference>
<organism evidence="2 3">
    <name type="scientific">Streptomyces filipinensis</name>
    <dbReference type="NCBI Taxonomy" id="66887"/>
    <lineage>
        <taxon>Bacteria</taxon>
        <taxon>Bacillati</taxon>
        <taxon>Actinomycetota</taxon>
        <taxon>Actinomycetes</taxon>
        <taxon>Kitasatosporales</taxon>
        <taxon>Streptomycetaceae</taxon>
        <taxon>Streptomyces</taxon>
    </lineage>
</organism>
<proteinExistence type="predicted"/>
<name>A0A918MBN6_9ACTN</name>
<dbReference type="Proteomes" id="UP000618795">
    <property type="component" value="Unassembled WGS sequence"/>
</dbReference>
<sequence length="132" mass="13970">MAGSGRLLVNAARGGVHSHDTPVDPAFYICVGLDSLKDLLPGAVRRPPPMTIVNSLPLPEARGQVPPRNTGPQSEENAVDNSAMVLPTPAPTRVPWEVRLQSSPLSIRQITPPHTGLNDPAMGPPPDSPDRP</sequence>